<dbReference type="InterPro" id="IPR006175">
    <property type="entry name" value="YjgF/YER057c/UK114"/>
</dbReference>
<dbReference type="PANTHER" id="PTHR43857:SF1">
    <property type="entry name" value="YJGH FAMILY PROTEIN"/>
    <property type="match status" value="1"/>
</dbReference>
<sequence length="127" mass="13365">MSLERYSSGTRFEEIAAYSRAVADDLYIHVSGTVGGDPQTGAMPDAVEDQLANIFATIERALAHFGAGFADVTRSRVFIVSADVLMPVAAALKARFGDCPPTNTTLIVGIPAPGAKVEIEVTARRPG</sequence>
<reference evidence="1" key="1">
    <citation type="submission" date="2023-04" db="EMBL/GenBank/DDBJ databases">
        <title>Sphingomonas sp. MAHUQ-71 isolated from rice field.</title>
        <authorList>
            <person name="Huq M.A."/>
        </authorList>
    </citation>
    <scope>NUCLEOTIDE SEQUENCE</scope>
    <source>
        <strain evidence="1">MAHUQ-71</strain>
    </source>
</reference>
<protein>
    <submittedName>
        <fullName evidence="1">Rid family hydrolase</fullName>
    </submittedName>
</protein>
<dbReference type="Pfam" id="PF01042">
    <property type="entry name" value="Ribonuc_L-PSP"/>
    <property type="match status" value="1"/>
</dbReference>
<comment type="caution">
    <text evidence="1">The sequence shown here is derived from an EMBL/GenBank/DDBJ whole genome shotgun (WGS) entry which is preliminary data.</text>
</comment>
<keyword evidence="1" id="KW-0378">Hydrolase</keyword>
<evidence type="ECO:0000313" key="2">
    <source>
        <dbReference type="Proteomes" id="UP001160625"/>
    </source>
</evidence>
<evidence type="ECO:0000313" key="1">
    <source>
        <dbReference type="EMBL" id="MDH7640019.1"/>
    </source>
</evidence>
<dbReference type="Proteomes" id="UP001160625">
    <property type="component" value="Unassembled WGS sequence"/>
</dbReference>
<name>A0ABT6N411_9SPHN</name>
<dbReference type="GO" id="GO:0016787">
    <property type="term" value="F:hydrolase activity"/>
    <property type="evidence" value="ECO:0007669"/>
    <property type="project" value="UniProtKB-KW"/>
</dbReference>
<keyword evidence="2" id="KW-1185">Reference proteome</keyword>
<proteinExistence type="predicted"/>
<dbReference type="RefSeq" id="WP_281045382.1">
    <property type="nucleotide sequence ID" value="NZ_JARYGZ010000002.1"/>
</dbReference>
<dbReference type="PANTHER" id="PTHR43857">
    <property type="entry name" value="BLR7761 PROTEIN"/>
    <property type="match status" value="1"/>
</dbReference>
<organism evidence="1 2">
    <name type="scientific">Sphingomonas oryzagri</name>
    <dbReference type="NCBI Taxonomy" id="3042314"/>
    <lineage>
        <taxon>Bacteria</taxon>
        <taxon>Pseudomonadati</taxon>
        <taxon>Pseudomonadota</taxon>
        <taxon>Alphaproteobacteria</taxon>
        <taxon>Sphingomonadales</taxon>
        <taxon>Sphingomonadaceae</taxon>
        <taxon>Sphingomonas</taxon>
    </lineage>
</organism>
<dbReference type="InterPro" id="IPR035959">
    <property type="entry name" value="RutC-like_sf"/>
</dbReference>
<dbReference type="EMBL" id="JARYGZ010000002">
    <property type="protein sequence ID" value="MDH7640019.1"/>
    <property type="molecule type" value="Genomic_DNA"/>
</dbReference>
<dbReference type="SUPFAM" id="SSF55298">
    <property type="entry name" value="YjgF-like"/>
    <property type="match status" value="1"/>
</dbReference>
<gene>
    <name evidence="1" type="ORF">QGN17_14880</name>
</gene>
<accession>A0ABT6N411</accession>
<dbReference type="Gene3D" id="3.30.1330.40">
    <property type="entry name" value="RutC-like"/>
    <property type="match status" value="1"/>
</dbReference>